<evidence type="ECO:0000256" key="1">
    <source>
        <dbReference type="SAM" id="MobiDB-lite"/>
    </source>
</evidence>
<proteinExistence type="predicted"/>
<sequence length="102" mass="10664">MWHFECHTGGMAEDTEFAPGAGPTSGVSVTLTAGTLQAIRERVGRRGVSAYLERAAQRQIERDSLDELIAAFDQEHGPADPEAVAVKRAKLTGQASAAGAAA</sequence>
<evidence type="ECO:0008006" key="4">
    <source>
        <dbReference type="Google" id="ProtNLM"/>
    </source>
</evidence>
<comment type="caution">
    <text evidence="2">The sequence shown here is derived from an EMBL/GenBank/DDBJ whole genome shotgun (WGS) entry which is preliminary data.</text>
</comment>
<accession>A0ABP3IMI8</accession>
<evidence type="ECO:0000313" key="2">
    <source>
        <dbReference type="EMBL" id="GAA0410978.1"/>
    </source>
</evidence>
<name>A0ABP3IMI8_9ACTN</name>
<evidence type="ECO:0000313" key="3">
    <source>
        <dbReference type="Proteomes" id="UP001500879"/>
    </source>
</evidence>
<dbReference type="Proteomes" id="UP001500879">
    <property type="component" value="Unassembled WGS sequence"/>
</dbReference>
<dbReference type="EMBL" id="BAAABX010000041">
    <property type="protein sequence ID" value="GAA0410978.1"/>
    <property type="molecule type" value="Genomic_DNA"/>
</dbReference>
<gene>
    <name evidence="2" type="ORF">GCM10010357_35050</name>
</gene>
<organism evidence="2 3">
    <name type="scientific">Streptomyces luteireticuli</name>
    <dbReference type="NCBI Taxonomy" id="173858"/>
    <lineage>
        <taxon>Bacteria</taxon>
        <taxon>Bacillati</taxon>
        <taxon>Actinomycetota</taxon>
        <taxon>Actinomycetes</taxon>
        <taxon>Kitasatosporales</taxon>
        <taxon>Streptomycetaceae</taxon>
        <taxon>Streptomyces</taxon>
    </lineage>
</organism>
<keyword evidence="3" id="KW-1185">Reference proteome</keyword>
<reference evidence="3" key="1">
    <citation type="journal article" date="2019" name="Int. J. Syst. Evol. Microbiol.">
        <title>The Global Catalogue of Microorganisms (GCM) 10K type strain sequencing project: providing services to taxonomists for standard genome sequencing and annotation.</title>
        <authorList>
            <consortium name="The Broad Institute Genomics Platform"/>
            <consortium name="The Broad Institute Genome Sequencing Center for Infectious Disease"/>
            <person name="Wu L."/>
            <person name="Ma J."/>
        </authorList>
    </citation>
    <scope>NUCLEOTIDE SEQUENCE [LARGE SCALE GENOMIC DNA]</scope>
    <source>
        <strain evidence="3">JCM 4788</strain>
    </source>
</reference>
<protein>
    <recommendedName>
        <fullName evidence="4">CopG family transcriptional regulator</fullName>
    </recommendedName>
</protein>
<feature type="region of interest" description="Disordered" evidence="1">
    <location>
        <begin position="1"/>
        <end position="24"/>
    </location>
</feature>